<dbReference type="SUPFAM" id="SSF48498">
    <property type="entry name" value="Tetracyclin repressor-like, C-terminal domain"/>
    <property type="match status" value="1"/>
</dbReference>
<evidence type="ECO:0000256" key="3">
    <source>
        <dbReference type="ARBA" id="ARBA00023163"/>
    </source>
</evidence>
<dbReference type="Proteomes" id="UP001596298">
    <property type="component" value="Unassembled WGS sequence"/>
</dbReference>
<feature type="DNA-binding region" description="H-T-H motif" evidence="4">
    <location>
        <begin position="18"/>
        <end position="37"/>
    </location>
</feature>
<dbReference type="PROSITE" id="PS50977">
    <property type="entry name" value="HTH_TETR_2"/>
    <property type="match status" value="1"/>
</dbReference>
<name>A0ABW2ADM0_9MICO</name>
<dbReference type="PANTHER" id="PTHR47506:SF3">
    <property type="entry name" value="HTH-TYPE TRANSCRIPTIONAL REGULATOR LMRA"/>
    <property type="match status" value="1"/>
</dbReference>
<dbReference type="PRINTS" id="PR00455">
    <property type="entry name" value="HTHTETR"/>
</dbReference>
<dbReference type="Pfam" id="PF00440">
    <property type="entry name" value="TetR_N"/>
    <property type="match status" value="1"/>
</dbReference>
<evidence type="ECO:0000313" key="7">
    <source>
        <dbReference type="Proteomes" id="UP001596298"/>
    </source>
</evidence>
<dbReference type="SUPFAM" id="SSF46689">
    <property type="entry name" value="Homeodomain-like"/>
    <property type="match status" value="1"/>
</dbReference>
<evidence type="ECO:0000313" key="6">
    <source>
        <dbReference type="EMBL" id="MFC6704855.1"/>
    </source>
</evidence>
<accession>A0ABW2ADM0</accession>
<dbReference type="RefSeq" id="WP_382404818.1">
    <property type="nucleotide sequence ID" value="NZ_JBHSWH010000001.1"/>
</dbReference>
<dbReference type="InterPro" id="IPR001647">
    <property type="entry name" value="HTH_TetR"/>
</dbReference>
<dbReference type="InterPro" id="IPR036271">
    <property type="entry name" value="Tet_transcr_reg_TetR-rel_C_sf"/>
</dbReference>
<evidence type="ECO:0000259" key="5">
    <source>
        <dbReference type="PROSITE" id="PS50977"/>
    </source>
</evidence>
<dbReference type="InterPro" id="IPR011075">
    <property type="entry name" value="TetR_C"/>
</dbReference>
<keyword evidence="3" id="KW-0804">Transcription</keyword>
<keyword evidence="1" id="KW-0805">Transcription regulation</keyword>
<reference evidence="7" key="1">
    <citation type="journal article" date="2019" name="Int. J. Syst. Evol. Microbiol.">
        <title>The Global Catalogue of Microorganisms (GCM) 10K type strain sequencing project: providing services to taxonomists for standard genome sequencing and annotation.</title>
        <authorList>
            <consortium name="The Broad Institute Genomics Platform"/>
            <consortium name="The Broad Institute Genome Sequencing Center for Infectious Disease"/>
            <person name="Wu L."/>
            <person name="Ma J."/>
        </authorList>
    </citation>
    <scope>NUCLEOTIDE SEQUENCE [LARGE SCALE GENOMIC DNA]</scope>
    <source>
        <strain evidence="7">CCUG 58127</strain>
    </source>
</reference>
<dbReference type="Gene3D" id="1.10.357.10">
    <property type="entry name" value="Tetracycline Repressor, domain 2"/>
    <property type="match status" value="1"/>
</dbReference>
<evidence type="ECO:0000256" key="4">
    <source>
        <dbReference type="PROSITE-ProRule" id="PRU00335"/>
    </source>
</evidence>
<keyword evidence="2 4" id="KW-0238">DNA-binding</keyword>
<protein>
    <submittedName>
        <fullName evidence="6">TetR/AcrR family transcriptional regulator</fullName>
    </submittedName>
</protein>
<dbReference type="InterPro" id="IPR009057">
    <property type="entry name" value="Homeodomain-like_sf"/>
</dbReference>
<dbReference type="Pfam" id="PF16925">
    <property type="entry name" value="TetR_C_13"/>
    <property type="match status" value="1"/>
</dbReference>
<proteinExistence type="predicted"/>
<comment type="caution">
    <text evidence="6">The sequence shown here is derived from an EMBL/GenBank/DDBJ whole genome shotgun (WGS) entry which is preliminary data.</text>
</comment>
<gene>
    <name evidence="6" type="ORF">ACFQDH_06135</name>
</gene>
<keyword evidence="7" id="KW-1185">Reference proteome</keyword>
<evidence type="ECO:0000256" key="1">
    <source>
        <dbReference type="ARBA" id="ARBA00023015"/>
    </source>
</evidence>
<dbReference type="EMBL" id="JBHSWH010000001">
    <property type="protein sequence ID" value="MFC6704855.1"/>
    <property type="molecule type" value="Genomic_DNA"/>
</dbReference>
<sequence length="182" mass="19489">MVTAAADLIFEQGVAHTTIEDVRAAAGVSSSQLYHYFEDKPALVRAVIEHQTDTIVEGQETFDLSTLDGMRVWRDWVVQHQLEIDCTGGCPIGSLGSELAETDSDGRDLVAAGFQRWAAAIQSGLREMSAQGRLAPDADPDRLALALLAALQGGLLLTQIERDTKALEAGLDAVIDLIGRSS</sequence>
<evidence type="ECO:0000256" key="2">
    <source>
        <dbReference type="ARBA" id="ARBA00023125"/>
    </source>
</evidence>
<feature type="domain" description="HTH tetR-type" evidence="5">
    <location>
        <begin position="1"/>
        <end position="55"/>
    </location>
</feature>
<organism evidence="6 7">
    <name type="scientific">Flexivirga alba</name>
    <dbReference type="NCBI Taxonomy" id="702742"/>
    <lineage>
        <taxon>Bacteria</taxon>
        <taxon>Bacillati</taxon>
        <taxon>Actinomycetota</taxon>
        <taxon>Actinomycetes</taxon>
        <taxon>Micrococcales</taxon>
        <taxon>Dermacoccaceae</taxon>
        <taxon>Flexivirga</taxon>
    </lineage>
</organism>
<dbReference type="PANTHER" id="PTHR47506">
    <property type="entry name" value="TRANSCRIPTIONAL REGULATORY PROTEIN"/>
    <property type="match status" value="1"/>
</dbReference>